<sequence>MSFFVCFNCIKTEWDQENCKSVNTKANKLGMYKLVKQSDNITGNNRTFFSLGYTET</sequence>
<reference evidence="1" key="1">
    <citation type="submission" date="2021-01" db="UniProtKB">
        <authorList>
            <consortium name="EnsemblPlants"/>
        </authorList>
    </citation>
    <scope>IDENTIFICATION</scope>
</reference>
<evidence type="ECO:0000313" key="2">
    <source>
        <dbReference type="Proteomes" id="UP000594263"/>
    </source>
</evidence>
<protein>
    <submittedName>
        <fullName evidence="1">Uncharacterized protein</fullName>
    </submittedName>
</protein>
<name>A0A7N1A5Y6_KALFE</name>
<dbReference type="Gramene" id="Kaladp0093s0111.2.v1.1">
    <property type="protein sequence ID" value="Kaladp0093s0111.2.v1.1.CDS.1"/>
    <property type="gene ID" value="Kaladp0093s0111.v1.1"/>
</dbReference>
<proteinExistence type="predicted"/>
<dbReference type="AlphaFoldDB" id="A0A7N1A5Y6"/>
<accession>A0A7N1A5Y6</accession>
<dbReference type="EnsemblPlants" id="Kaladp0093s0111.2.v1.1">
    <property type="protein sequence ID" value="Kaladp0093s0111.2.v1.1.CDS.1"/>
    <property type="gene ID" value="Kaladp0093s0111.v1.1"/>
</dbReference>
<evidence type="ECO:0000313" key="1">
    <source>
        <dbReference type="EnsemblPlants" id="Kaladp0093s0111.2.v1.1.CDS.1"/>
    </source>
</evidence>
<dbReference type="Proteomes" id="UP000594263">
    <property type="component" value="Unplaced"/>
</dbReference>
<organism evidence="1 2">
    <name type="scientific">Kalanchoe fedtschenkoi</name>
    <name type="common">Lavender scallops</name>
    <name type="synonym">South American air plant</name>
    <dbReference type="NCBI Taxonomy" id="63787"/>
    <lineage>
        <taxon>Eukaryota</taxon>
        <taxon>Viridiplantae</taxon>
        <taxon>Streptophyta</taxon>
        <taxon>Embryophyta</taxon>
        <taxon>Tracheophyta</taxon>
        <taxon>Spermatophyta</taxon>
        <taxon>Magnoliopsida</taxon>
        <taxon>eudicotyledons</taxon>
        <taxon>Gunneridae</taxon>
        <taxon>Pentapetalae</taxon>
        <taxon>Saxifragales</taxon>
        <taxon>Crassulaceae</taxon>
        <taxon>Kalanchoe</taxon>
    </lineage>
</organism>
<keyword evidence="2" id="KW-1185">Reference proteome</keyword>